<evidence type="ECO:0000313" key="4">
    <source>
        <dbReference type="Proteomes" id="UP001275932"/>
    </source>
</evidence>
<dbReference type="RefSeq" id="WP_370397268.1">
    <property type="nucleotide sequence ID" value="NZ_JALBUT010000007.1"/>
</dbReference>
<dbReference type="CDD" id="cd00590">
    <property type="entry name" value="RRM_SF"/>
    <property type="match status" value="1"/>
</dbReference>
<organism evidence="3 4">
    <name type="scientific">Intestinicryptomonas porci</name>
    <dbReference type="NCBI Taxonomy" id="2926320"/>
    <lineage>
        <taxon>Bacteria</taxon>
        <taxon>Pseudomonadati</taxon>
        <taxon>Verrucomicrobiota</taxon>
        <taxon>Opitutia</taxon>
        <taxon>Opitutales</taxon>
        <taxon>Intestinicryptomonaceae</taxon>
        <taxon>Intestinicryptomonas</taxon>
    </lineage>
</organism>
<sequence length="127" mass="14030">MEIFVSNLPHSAESGEIETLFASFGKVDKIKILKDKFSGKPRGMAFVAMSEDADAKGAIESLNGFMMQGRAIKVEKARSRTSKSGGFNGFRPKTSFDFDAERNGKKRFFKNSPKGRGFLKDGQKKVP</sequence>
<dbReference type="EMBL" id="JALBUT010000007">
    <property type="protein sequence ID" value="MDX8415816.1"/>
    <property type="molecule type" value="Genomic_DNA"/>
</dbReference>
<evidence type="ECO:0000259" key="2">
    <source>
        <dbReference type="PROSITE" id="PS50102"/>
    </source>
</evidence>
<dbReference type="InterPro" id="IPR000504">
    <property type="entry name" value="RRM_dom"/>
</dbReference>
<dbReference type="Proteomes" id="UP001275932">
    <property type="component" value="Unassembled WGS sequence"/>
</dbReference>
<gene>
    <name evidence="3" type="ORF">MOX91_06470</name>
</gene>
<dbReference type="Gene3D" id="3.30.70.330">
    <property type="match status" value="1"/>
</dbReference>
<evidence type="ECO:0000313" key="3">
    <source>
        <dbReference type="EMBL" id="MDX8415816.1"/>
    </source>
</evidence>
<reference evidence="3 4" key="1">
    <citation type="submission" date="2022-03" db="EMBL/GenBank/DDBJ databases">
        <title>Novel taxa within the pig intestine.</title>
        <authorList>
            <person name="Wylensek D."/>
            <person name="Bishof K."/>
            <person name="Afrizal A."/>
            <person name="Clavel T."/>
        </authorList>
    </citation>
    <scope>NUCLEOTIDE SEQUENCE [LARGE SCALE GENOMIC DNA]</scope>
    <source>
        <strain evidence="3 4">CLA-KB-P66</strain>
    </source>
</reference>
<protein>
    <submittedName>
        <fullName evidence="3">RNA-binding protein</fullName>
    </submittedName>
</protein>
<feature type="domain" description="RRM" evidence="2">
    <location>
        <begin position="1"/>
        <end position="79"/>
    </location>
</feature>
<name>A0ABU4WGY1_9BACT</name>
<dbReference type="SUPFAM" id="SSF54928">
    <property type="entry name" value="RNA-binding domain, RBD"/>
    <property type="match status" value="1"/>
</dbReference>
<dbReference type="InterPro" id="IPR035979">
    <property type="entry name" value="RBD_domain_sf"/>
</dbReference>
<proteinExistence type="predicted"/>
<accession>A0ABU4WGY1</accession>
<dbReference type="PANTHER" id="PTHR48034">
    <property type="entry name" value="TRANSFORMER-2 SEX-DETERMINING PROTEIN-RELATED"/>
    <property type="match status" value="1"/>
</dbReference>
<feature type="compositionally biased region" description="Basic and acidic residues" evidence="1">
    <location>
        <begin position="118"/>
        <end position="127"/>
    </location>
</feature>
<feature type="region of interest" description="Disordered" evidence="1">
    <location>
        <begin position="101"/>
        <end position="127"/>
    </location>
</feature>
<dbReference type="InterPro" id="IPR050441">
    <property type="entry name" value="RBM"/>
</dbReference>
<keyword evidence="4" id="KW-1185">Reference proteome</keyword>
<dbReference type="Pfam" id="PF00076">
    <property type="entry name" value="RRM_1"/>
    <property type="match status" value="1"/>
</dbReference>
<evidence type="ECO:0000256" key="1">
    <source>
        <dbReference type="SAM" id="MobiDB-lite"/>
    </source>
</evidence>
<dbReference type="InterPro" id="IPR012677">
    <property type="entry name" value="Nucleotide-bd_a/b_plait_sf"/>
</dbReference>
<dbReference type="SMART" id="SM00360">
    <property type="entry name" value="RRM"/>
    <property type="match status" value="1"/>
</dbReference>
<comment type="caution">
    <text evidence="3">The sequence shown here is derived from an EMBL/GenBank/DDBJ whole genome shotgun (WGS) entry which is preliminary data.</text>
</comment>
<dbReference type="PROSITE" id="PS50102">
    <property type="entry name" value="RRM"/>
    <property type="match status" value="1"/>
</dbReference>